<sequence>MVQVGDKVYLLSLRNSYRLEKKGVIEVGEKGLLLRTPESLRFLGKTLLKKGDACRLYSTSNMRWARGRESIIEKYIDIKLWFACPTHNWALADHGAFLDKYENGEWQRVWQTSPYWYDSYATSWHEFGFRINVDRGRYRIGLKMRSAWRSTTHFWWDDVRVIPDMGGENLLKNGSFELGNLDYWTVEKEQATLQVEEGSSEPYHSYPREGQYYLWVKAWGSGWPGEEDCGRATLTQEFTLY</sequence>
<dbReference type="Proteomes" id="UP001156259">
    <property type="component" value="Segment"/>
</dbReference>
<organism evidence="1 2">
    <name type="scientific">Methanophagales virus GBV301</name>
    <dbReference type="NCBI Taxonomy" id="2999280"/>
    <lineage>
        <taxon>Viruses</taxon>
        <taxon>Duplodnaviria</taxon>
        <taxon>Heunggongvirae</taxon>
        <taxon>Uroviricota</taxon>
        <taxon>Caudoviricetes</taxon>
        <taxon>Nakonvirales</taxon>
        <taxon>Ekchuahviridae</taxon>
        <taxon>Kukulkanvirus</taxon>
        <taxon>Kukulkanvirus guaymasense</taxon>
    </lineage>
</organism>
<reference evidence="1 2" key="1">
    <citation type="submission" date="2022-10" db="EMBL/GenBank/DDBJ databases">
        <title>Evolutionary Diversification of Methanotrophic Ca. Methanophagales (ANME-1) and Their Expansive Virome.</title>
        <authorList>
            <person name="Laso-Perez R."/>
            <person name="Wu F."/>
            <person name="Cremiere A."/>
            <person name="Speth D.R."/>
            <person name="Magyar J.S."/>
            <person name="Krupovic M."/>
            <person name="Orphan V.J."/>
        </authorList>
    </citation>
    <scope>NUCLEOTIDE SEQUENCE [LARGE SCALE GENOMIC DNA]</scope>
</reference>
<name>A0A9E8VG54_9CAUD</name>
<dbReference type="EMBL" id="OP880252">
    <property type="protein sequence ID" value="WAE39528.1"/>
    <property type="molecule type" value="Genomic_DNA"/>
</dbReference>
<evidence type="ECO:0000313" key="1">
    <source>
        <dbReference type="EMBL" id="WAE39528.1"/>
    </source>
</evidence>
<keyword evidence="2" id="KW-1185">Reference proteome</keyword>
<dbReference type="Gene3D" id="2.60.120.260">
    <property type="entry name" value="Galactose-binding domain-like"/>
    <property type="match status" value="1"/>
</dbReference>
<accession>A0A9E8VG54</accession>
<proteinExistence type="predicted"/>
<evidence type="ECO:0000313" key="2">
    <source>
        <dbReference type="Proteomes" id="UP001156259"/>
    </source>
</evidence>
<protein>
    <submittedName>
        <fullName evidence="1">Uncharacterized protein</fullName>
    </submittedName>
</protein>
<gene>
    <name evidence="1" type="ORF">LDLAKGPJ_00104</name>
</gene>